<dbReference type="Proteomes" id="UP001283361">
    <property type="component" value="Unassembled WGS sequence"/>
</dbReference>
<comment type="caution">
    <text evidence="1">The sequence shown here is derived from an EMBL/GenBank/DDBJ whole genome shotgun (WGS) entry which is preliminary data.</text>
</comment>
<accession>A0AAE0YQJ7</accession>
<keyword evidence="2" id="KW-1185">Reference proteome</keyword>
<reference evidence="1" key="1">
    <citation type="journal article" date="2023" name="G3 (Bethesda)">
        <title>A reference genome for the long-term kleptoplast-retaining sea slug Elysia crispata morphotype clarki.</title>
        <authorList>
            <person name="Eastman K.E."/>
            <person name="Pendleton A.L."/>
            <person name="Shaikh M.A."/>
            <person name="Suttiyut T."/>
            <person name="Ogas R."/>
            <person name="Tomko P."/>
            <person name="Gavelis G."/>
            <person name="Widhalm J.R."/>
            <person name="Wisecaver J.H."/>
        </authorList>
    </citation>
    <scope>NUCLEOTIDE SEQUENCE</scope>
    <source>
        <strain evidence="1">ECLA1</strain>
    </source>
</reference>
<sequence length="104" mass="11412">MSRPLTFRHAILFPVSSFPLILVAKSVGFIGARNSLTSASSQRRAQPCASVALEKGGRRERGRRLVSDSLHGRSVVGEPNLKMRGRSAVWHEMPCSCFGHLLEP</sequence>
<organism evidence="1 2">
    <name type="scientific">Elysia crispata</name>
    <name type="common">lettuce slug</name>
    <dbReference type="NCBI Taxonomy" id="231223"/>
    <lineage>
        <taxon>Eukaryota</taxon>
        <taxon>Metazoa</taxon>
        <taxon>Spiralia</taxon>
        <taxon>Lophotrochozoa</taxon>
        <taxon>Mollusca</taxon>
        <taxon>Gastropoda</taxon>
        <taxon>Heterobranchia</taxon>
        <taxon>Euthyneura</taxon>
        <taxon>Panpulmonata</taxon>
        <taxon>Sacoglossa</taxon>
        <taxon>Placobranchoidea</taxon>
        <taxon>Plakobranchidae</taxon>
        <taxon>Elysia</taxon>
    </lineage>
</organism>
<name>A0AAE0YQJ7_9GAST</name>
<dbReference type="EMBL" id="JAWDGP010005636">
    <property type="protein sequence ID" value="KAK3754802.1"/>
    <property type="molecule type" value="Genomic_DNA"/>
</dbReference>
<proteinExistence type="predicted"/>
<gene>
    <name evidence="1" type="ORF">RRG08_055466</name>
</gene>
<evidence type="ECO:0000313" key="1">
    <source>
        <dbReference type="EMBL" id="KAK3754802.1"/>
    </source>
</evidence>
<evidence type="ECO:0000313" key="2">
    <source>
        <dbReference type="Proteomes" id="UP001283361"/>
    </source>
</evidence>
<protein>
    <submittedName>
        <fullName evidence="1">Uncharacterized protein</fullName>
    </submittedName>
</protein>
<dbReference type="AlphaFoldDB" id="A0AAE0YQJ7"/>